<keyword evidence="3 5" id="KW-0697">Rotamase</keyword>
<dbReference type="PANTHER" id="PTHR43811:SF19">
    <property type="entry name" value="39 KDA FK506-BINDING NUCLEAR PROTEIN"/>
    <property type="match status" value="1"/>
</dbReference>
<dbReference type="InterPro" id="IPR001179">
    <property type="entry name" value="PPIase_FKBP_dom"/>
</dbReference>
<sequence length="210" mass="22044">MVLRRVVAVAALAAAVAPAWGLSMVHRASLDTVKSSSLGRVASRRSWLETSAVASFAAVVAGDPAPSKAVQAVDPSKVKSTPSGVKYVVVKEGVCPTTDPLGLAGSCGPSPGKYVILDYTGFLPDGKVFDTTERKNGKPLAFRIGEKQVIPGLEEVVLQMRPGEEVQALIPAKFAYGEKGVCTEEGECLIPPGTDLKYFIRLVRVAAAYG</sequence>
<dbReference type="InterPro" id="IPR046357">
    <property type="entry name" value="PPIase_dom_sf"/>
</dbReference>
<dbReference type="SUPFAM" id="SSF54534">
    <property type="entry name" value="FKBP-like"/>
    <property type="match status" value="1"/>
</dbReference>
<dbReference type="Pfam" id="PF00254">
    <property type="entry name" value="FKBP_C"/>
    <property type="match status" value="1"/>
</dbReference>
<dbReference type="PROSITE" id="PS50059">
    <property type="entry name" value="FKBP_PPIASE"/>
    <property type="match status" value="1"/>
</dbReference>
<dbReference type="PANTHER" id="PTHR43811">
    <property type="entry name" value="FKBP-TYPE PEPTIDYL-PROLYL CIS-TRANS ISOMERASE FKPA"/>
    <property type="match status" value="1"/>
</dbReference>
<protein>
    <recommendedName>
        <fullName evidence="2 5">peptidylprolyl isomerase</fullName>
        <ecNumber evidence="2 5">5.2.1.8</ecNumber>
    </recommendedName>
</protein>
<comment type="catalytic activity">
    <reaction evidence="1 5">
        <text>[protein]-peptidylproline (omega=180) = [protein]-peptidylproline (omega=0)</text>
        <dbReference type="Rhea" id="RHEA:16237"/>
        <dbReference type="Rhea" id="RHEA-COMP:10747"/>
        <dbReference type="Rhea" id="RHEA-COMP:10748"/>
        <dbReference type="ChEBI" id="CHEBI:83833"/>
        <dbReference type="ChEBI" id="CHEBI:83834"/>
        <dbReference type="EC" id="5.2.1.8"/>
    </reaction>
</comment>
<gene>
    <name evidence="7" type="ORF">RMAR1173_LOCUS14238</name>
</gene>
<evidence type="ECO:0000313" key="7">
    <source>
        <dbReference type="EMBL" id="CAD9698458.1"/>
    </source>
</evidence>
<evidence type="ECO:0000256" key="2">
    <source>
        <dbReference type="ARBA" id="ARBA00013194"/>
    </source>
</evidence>
<keyword evidence="4 5" id="KW-0413">Isomerase</keyword>
<evidence type="ECO:0000256" key="5">
    <source>
        <dbReference type="PROSITE-ProRule" id="PRU00277"/>
    </source>
</evidence>
<dbReference type="GO" id="GO:0003755">
    <property type="term" value="F:peptidyl-prolyl cis-trans isomerase activity"/>
    <property type="evidence" value="ECO:0007669"/>
    <property type="project" value="UniProtKB-KW"/>
</dbReference>
<name>A0A7S2SFA6_9STRA</name>
<feature type="domain" description="PPIase FKBP-type" evidence="6">
    <location>
        <begin position="112"/>
        <end position="206"/>
    </location>
</feature>
<accession>A0A7S2SFA6</accession>
<proteinExistence type="predicted"/>
<evidence type="ECO:0000256" key="1">
    <source>
        <dbReference type="ARBA" id="ARBA00000971"/>
    </source>
</evidence>
<dbReference type="EC" id="5.2.1.8" evidence="2 5"/>
<evidence type="ECO:0000259" key="6">
    <source>
        <dbReference type="PROSITE" id="PS50059"/>
    </source>
</evidence>
<reference evidence="7" key="1">
    <citation type="submission" date="2021-01" db="EMBL/GenBank/DDBJ databases">
        <authorList>
            <person name="Corre E."/>
            <person name="Pelletier E."/>
            <person name="Niang G."/>
            <person name="Scheremetjew M."/>
            <person name="Finn R."/>
            <person name="Kale V."/>
            <person name="Holt S."/>
            <person name="Cochrane G."/>
            <person name="Meng A."/>
            <person name="Brown T."/>
            <person name="Cohen L."/>
        </authorList>
    </citation>
    <scope>NUCLEOTIDE SEQUENCE</scope>
    <source>
        <strain evidence="7">CCMP1243</strain>
    </source>
</reference>
<evidence type="ECO:0000256" key="4">
    <source>
        <dbReference type="ARBA" id="ARBA00023235"/>
    </source>
</evidence>
<dbReference type="AlphaFoldDB" id="A0A7S2SFA6"/>
<dbReference type="Gene3D" id="3.10.50.40">
    <property type="match status" value="1"/>
</dbReference>
<dbReference type="EMBL" id="HBHJ01021542">
    <property type="protein sequence ID" value="CAD9698458.1"/>
    <property type="molecule type" value="Transcribed_RNA"/>
</dbReference>
<organism evidence="7">
    <name type="scientific">Rhizochromulina marina</name>
    <dbReference type="NCBI Taxonomy" id="1034831"/>
    <lineage>
        <taxon>Eukaryota</taxon>
        <taxon>Sar</taxon>
        <taxon>Stramenopiles</taxon>
        <taxon>Ochrophyta</taxon>
        <taxon>Dictyochophyceae</taxon>
        <taxon>Rhizochromulinales</taxon>
        <taxon>Rhizochromulina</taxon>
    </lineage>
</organism>
<evidence type="ECO:0000256" key="3">
    <source>
        <dbReference type="ARBA" id="ARBA00023110"/>
    </source>
</evidence>